<evidence type="ECO:0000256" key="4">
    <source>
        <dbReference type="ARBA" id="ARBA00022722"/>
    </source>
</evidence>
<keyword evidence="10" id="KW-1185">Reference proteome</keyword>
<comment type="cofactor">
    <cofactor evidence="1">
        <name>a divalent metal cation</name>
        <dbReference type="ChEBI" id="CHEBI:60240"/>
    </cofactor>
</comment>
<evidence type="ECO:0000313" key="9">
    <source>
        <dbReference type="EnsemblMetazoa" id="XP_050516925.1"/>
    </source>
</evidence>
<proteinExistence type="inferred from homology"/>
<evidence type="ECO:0000259" key="8">
    <source>
        <dbReference type="Pfam" id="PF13359"/>
    </source>
</evidence>
<keyword evidence="5" id="KW-0479">Metal-binding</keyword>
<evidence type="ECO:0000256" key="5">
    <source>
        <dbReference type="ARBA" id="ARBA00022723"/>
    </source>
</evidence>
<dbReference type="InterPro" id="IPR045249">
    <property type="entry name" value="HARBI1-like"/>
</dbReference>
<evidence type="ECO:0000256" key="3">
    <source>
        <dbReference type="ARBA" id="ARBA00006958"/>
    </source>
</evidence>
<dbReference type="PANTHER" id="PTHR22930">
    <property type="match status" value="1"/>
</dbReference>
<reference evidence="9" key="1">
    <citation type="submission" date="2025-05" db="UniProtKB">
        <authorList>
            <consortium name="EnsemblMetazoa"/>
        </authorList>
    </citation>
    <scope>IDENTIFICATION</scope>
</reference>
<dbReference type="InterPro" id="IPR027806">
    <property type="entry name" value="HARBI1_dom"/>
</dbReference>
<protein>
    <recommendedName>
        <fullName evidence="8">DDE Tnp4 domain-containing protein</fullName>
    </recommendedName>
</protein>
<dbReference type="EnsemblMetazoa" id="XM_050660968.1">
    <property type="protein sequence ID" value="XP_050516925.1"/>
    <property type="gene ID" value="LOC126891707"/>
</dbReference>
<dbReference type="Pfam" id="PF13359">
    <property type="entry name" value="DDE_Tnp_4"/>
    <property type="match status" value="1"/>
</dbReference>
<dbReference type="PANTHER" id="PTHR22930:SF292">
    <property type="entry name" value="DDE TNP4 DOMAIN-CONTAINING PROTEIN"/>
    <property type="match status" value="1"/>
</dbReference>
<evidence type="ECO:0000256" key="6">
    <source>
        <dbReference type="ARBA" id="ARBA00022801"/>
    </source>
</evidence>
<evidence type="ECO:0000256" key="7">
    <source>
        <dbReference type="ARBA" id="ARBA00023242"/>
    </source>
</evidence>
<accession>A0ABM5L3C3</accession>
<comment type="similarity">
    <text evidence="3">Belongs to the HARBI1 family.</text>
</comment>
<dbReference type="Proteomes" id="UP001652700">
    <property type="component" value="Unplaced"/>
</dbReference>
<organism evidence="9 10">
    <name type="scientific">Diabrotica virgifera virgifera</name>
    <name type="common">western corn rootworm</name>
    <dbReference type="NCBI Taxonomy" id="50390"/>
    <lineage>
        <taxon>Eukaryota</taxon>
        <taxon>Metazoa</taxon>
        <taxon>Ecdysozoa</taxon>
        <taxon>Arthropoda</taxon>
        <taxon>Hexapoda</taxon>
        <taxon>Insecta</taxon>
        <taxon>Pterygota</taxon>
        <taxon>Neoptera</taxon>
        <taxon>Endopterygota</taxon>
        <taxon>Coleoptera</taxon>
        <taxon>Polyphaga</taxon>
        <taxon>Cucujiformia</taxon>
        <taxon>Chrysomeloidea</taxon>
        <taxon>Chrysomelidae</taxon>
        <taxon>Galerucinae</taxon>
        <taxon>Diabroticina</taxon>
        <taxon>Diabroticites</taxon>
        <taxon>Diabrotica</taxon>
    </lineage>
</organism>
<keyword evidence="7" id="KW-0539">Nucleus</keyword>
<keyword evidence="4" id="KW-0540">Nuclease</keyword>
<evidence type="ECO:0000256" key="2">
    <source>
        <dbReference type="ARBA" id="ARBA00004123"/>
    </source>
</evidence>
<evidence type="ECO:0000256" key="1">
    <source>
        <dbReference type="ARBA" id="ARBA00001968"/>
    </source>
</evidence>
<name>A0ABM5L3C3_DIAVI</name>
<sequence>MIEIIGQLLPQYIRWPNMQNHLRSANVFEARSRGIPGVIGAIDGCHIPIKQPDGNAVDFYNRKGFHSIILQGVCDERGVFIDTTIGQPGRMHDARVFRLSDVYASLTRQNPILPQNLHLIGDSAYPLMNNLMKPYQDNGHLTPVQINYNTKLSSIRSVIERAFGLLKVKFRRLKYLDVKNGQTANRIVLAACILYNFILLQGNPLDDYNVDFLNDMEYM</sequence>
<dbReference type="RefSeq" id="XP_050516925.1">
    <property type="nucleotide sequence ID" value="XM_050660968.1"/>
</dbReference>
<feature type="domain" description="DDE Tnp4" evidence="8">
    <location>
        <begin position="42"/>
        <end position="196"/>
    </location>
</feature>
<keyword evidence="6" id="KW-0378">Hydrolase</keyword>
<dbReference type="GeneID" id="126891707"/>
<comment type="subcellular location">
    <subcellularLocation>
        <location evidence="2">Nucleus</location>
    </subcellularLocation>
</comment>
<evidence type="ECO:0000313" key="10">
    <source>
        <dbReference type="Proteomes" id="UP001652700"/>
    </source>
</evidence>